<organism evidence="2 3">
    <name type="scientific">Cryptosporangium arvum DSM 44712</name>
    <dbReference type="NCBI Taxonomy" id="927661"/>
    <lineage>
        <taxon>Bacteria</taxon>
        <taxon>Bacillati</taxon>
        <taxon>Actinomycetota</taxon>
        <taxon>Actinomycetes</taxon>
        <taxon>Cryptosporangiales</taxon>
        <taxon>Cryptosporangiaceae</taxon>
        <taxon>Cryptosporangium</taxon>
    </lineage>
</organism>
<evidence type="ECO:0000259" key="1">
    <source>
        <dbReference type="PROSITE" id="PS51671"/>
    </source>
</evidence>
<gene>
    <name evidence="2" type="ORF">CryarDRAFT_0594</name>
</gene>
<dbReference type="GO" id="GO:0016787">
    <property type="term" value="F:hydrolase activity"/>
    <property type="evidence" value="ECO:0007669"/>
    <property type="project" value="UniProtKB-KW"/>
</dbReference>
<sequence length="257" mass="26994">MEGGEGHPFCRYFGAGVHARKGTRWPSLSCVALTTSNTLVTRPWQAELMLLRVRVSLPDRPGALGAVTRTLGAAGADILQVTVLESVVGRALDEFTVSVANPAVRERVAAGLEAAPGVRVEGIWETVEPPGALSDLGVLSQIAANPGRGLATLVDAAPALFSAGWAALVETEPSLTVIRTSWQAPETFTYPELTPLRPRTLSVPDGPHLAVTPFDGTTTVLVIARHHAPAFHDVELTRLTVLADIVGAIVGKEALPA</sequence>
<dbReference type="EMBL" id="JFBT01000001">
    <property type="protein sequence ID" value="EXG79553.1"/>
    <property type="molecule type" value="Genomic_DNA"/>
</dbReference>
<accession>A0A010YWM3</accession>
<evidence type="ECO:0000313" key="2">
    <source>
        <dbReference type="EMBL" id="EXG79553.1"/>
    </source>
</evidence>
<comment type="caution">
    <text evidence="2">The sequence shown here is derived from an EMBL/GenBank/DDBJ whole genome shotgun (WGS) entry which is preliminary data.</text>
</comment>
<dbReference type="Pfam" id="PF01842">
    <property type="entry name" value="ACT"/>
    <property type="match status" value="1"/>
</dbReference>
<keyword evidence="3" id="KW-1185">Reference proteome</keyword>
<dbReference type="PROSITE" id="PS51671">
    <property type="entry name" value="ACT"/>
    <property type="match status" value="1"/>
</dbReference>
<dbReference type="InterPro" id="IPR045865">
    <property type="entry name" value="ACT-like_dom_sf"/>
</dbReference>
<keyword evidence="2" id="KW-0378">Hydrolase</keyword>
<dbReference type="HOGENOM" id="CLU_086331_0_0_11"/>
<protein>
    <submittedName>
        <fullName evidence="2">Guanosine polyphosphate synthetase/pyrophosphohydrolase</fullName>
    </submittedName>
</protein>
<feature type="domain" description="ACT" evidence="1">
    <location>
        <begin position="52"/>
        <end position="125"/>
    </location>
</feature>
<dbReference type="Gene3D" id="3.30.70.260">
    <property type="match status" value="1"/>
</dbReference>
<reference evidence="2 3" key="1">
    <citation type="submission" date="2013-07" db="EMBL/GenBank/DDBJ databases">
        <authorList>
            <consortium name="DOE Joint Genome Institute"/>
            <person name="Eisen J."/>
            <person name="Huntemann M."/>
            <person name="Han J."/>
            <person name="Chen A."/>
            <person name="Kyrpides N."/>
            <person name="Mavromatis K."/>
            <person name="Markowitz V."/>
            <person name="Palaniappan K."/>
            <person name="Ivanova N."/>
            <person name="Schaumberg A."/>
            <person name="Pati A."/>
            <person name="Liolios K."/>
            <person name="Nordberg H.P."/>
            <person name="Cantor M.N."/>
            <person name="Hua S.X."/>
            <person name="Woyke T."/>
        </authorList>
    </citation>
    <scope>NUCLEOTIDE SEQUENCE [LARGE SCALE GENOMIC DNA]</scope>
    <source>
        <strain evidence="2 3">DSM 44712</strain>
    </source>
</reference>
<dbReference type="SUPFAM" id="SSF55021">
    <property type="entry name" value="ACT-like"/>
    <property type="match status" value="1"/>
</dbReference>
<dbReference type="AlphaFoldDB" id="A0A010YWM3"/>
<dbReference type="Proteomes" id="UP000021053">
    <property type="component" value="Unassembled WGS sequence"/>
</dbReference>
<proteinExistence type="predicted"/>
<name>A0A010YWM3_9ACTN</name>
<dbReference type="InterPro" id="IPR002912">
    <property type="entry name" value="ACT_dom"/>
</dbReference>
<evidence type="ECO:0000313" key="3">
    <source>
        <dbReference type="Proteomes" id="UP000021053"/>
    </source>
</evidence>